<dbReference type="Pfam" id="PF10397">
    <property type="entry name" value="ADSL_C"/>
    <property type="match status" value="1"/>
</dbReference>
<dbReference type="EMBL" id="VFQX01000051">
    <property type="protein sequence ID" value="KAF0974721.1"/>
    <property type="molecule type" value="Genomic_DNA"/>
</dbReference>
<dbReference type="Gene3D" id="1.20.200.10">
    <property type="entry name" value="Fumarase/aspartase (Central domain)"/>
    <property type="match status" value="1"/>
</dbReference>
<dbReference type="PANTHER" id="PTHR43172">
    <property type="entry name" value="ADENYLOSUCCINATE LYASE"/>
    <property type="match status" value="1"/>
</dbReference>
<keyword evidence="2" id="KW-0658">Purine biosynthesis</keyword>
<evidence type="ECO:0000313" key="5">
    <source>
        <dbReference type="EMBL" id="KAF0974721.1"/>
    </source>
</evidence>
<feature type="region of interest" description="Disordered" evidence="3">
    <location>
        <begin position="1"/>
        <end position="36"/>
    </location>
</feature>
<dbReference type="InterPro" id="IPR008948">
    <property type="entry name" value="L-Aspartase-like"/>
</dbReference>
<dbReference type="InterPro" id="IPR004769">
    <property type="entry name" value="Pur_lyase"/>
</dbReference>
<gene>
    <name evidence="5" type="ORF">FDP41_006195</name>
</gene>
<dbReference type="SMART" id="SM00998">
    <property type="entry name" value="ADSL_C"/>
    <property type="match status" value="1"/>
</dbReference>
<dbReference type="PROSITE" id="PS00163">
    <property type="entry name" value="FUMARATE_LYASES"/>
    <property type="match status" value="1"/>
</dbReference>
<dbReference type="AlphaFoldDB" id="A0A6A5BK38"/>
<keyword evidence="1 2" id="KW-0456">Lyase</keyword>
<comment type="caution">
    <text evidence="5">The sequence shown here is derived from an EMBL/GenBank/DDBJ whole genome shotgun (WGS) entry which is preliminary data.</text>
</comment>
<organism evidence="5 6">
    <name type="scientific">Naegleria fowleri</name>
    <name type="common">Brain eating amoeba</name>
    <dbReference type="NCBI Taxonomy" id="5763"/>
    <lineage>
        <taxon>Eukaryota</taxon>
        <taxon>Discoba</taxon>
        <taxon>Heterolobosea</taxon>
        <taxon>Tetramitia</taxon>
        <taxon>Eutetramitia</taxon>
        <taxon>Vahlkampfiidae</taxon>
        <taxon>Naegleria</taxon>
    </lineage>
</organism>
<comment type="catalytic activity">
    <reaction evidence="2">
        <text>(2S)-2-[5-amino-1-(5-phospho-beta-D-ribosyl)imidazole-4-carboxamido]succinate = 5-amino-1-(5-phospho-beta-D-ribosyl)imidazole-4-carboxamide + fumarate</text>
        <dbReference type="Rhea" id="RHEA:23920"/>
        <dbReference type="ChEBI" id="CHEBI:29806"/>
        <dbReference type="ChEBI" id="CHEBI:58443"/>
        <dbReference type="ChEBI" id="CHEBI:58475"/>
        <dbReference type="EC" id="4.3.2.2"/>
    </reaction>
</comment>
<dbReference type="RefSeq" id="XP_044559434.1">
    <property type="nucleotide sequence ID" value="XM_044709803.1"/>
</dbReference>
<name>A0A6A5BK38_NAEFO</name>
<dbReference type="EC" id="4.3.2.2" evidence="2"/>
<dbReference type="GO" id="GO:0005829">
    <property type="term" value="C:cytosol"/>
    <property type="evidence" value="ECO:0007669"/>
    <property type="project" value="TreeGrafter"/>
</dbReference>
<dbReference type="VEuPathDB" id="AmoebaDB:NF0021310"/>
<comment type="pathway">
    <text evidence="2">Purine metabolism; AMP biosynthesis via de novo pathway; AMP from IMP: step 2/2.</text>
</comment>
<dbReference type="Proteomes" id="UP000444721">
    <property type="component" value="Unassembled WGS sequence"/>
</dbReference>
<evidence type="ECO:0000313" key="6">
    <source>
        <dbReference type="Proteomes" id="UP000444721"/>
    </source>
</evidence>
<dbReference type="GO" id="GO:0004018">
    <property type="term" value="F:N6-(1,2-dicarboxyethyl)AMP AMP-lyase (fumarate-forming) activity"/>
    <property type="evidence" value="ECO:0007669"/>
    <property type="project" value="InterPro"/>
</dbReference>
<proteinExistence type="inferred from homology"/>
<dbReference type="PRINTS" id="PR00149">
    <property type="entry name" value="FUMRATELYASE"/>
</dbReference>
<protein>
    <recommendedName>
        <fullName evidence="2">Adenylosuccinate lyase</fullName>
        <shortName evidence="2">ASL</shortName>
        <ecNumber evidence="2">4.3.2.2</ecNumber>
    </recommendedName>
    <alternativeName>
        <fullName evidence="2">Adenylosuccinase</fullName>
    </alternativeName>
</protein>
<evidence type="ECO:0000256" key="1">
    <source>
        <dbReference type="ARBA" id="ARBA00023239"/>
    </source>
</evidence>
<dbReference type="GO" id="GO:0044208">
    <property type="term" value="P:'de novo' AMP biosynthetic process"/>
    <property type="evidence" value="ECO:0007669"/>
    <property type="project" value="UniProtKB-UniPathway"/>
</dbReference>
<dbReference type="OrthoDB" id="406045at2759"/>
<dbReference type="CDD" id="cd03302">
    <property type="entry name" value="Adenylsuccinate_lyase_2"/>
    <property type="match status" value="1"/>
</dbReference>
<dbReference type="GeneID" id="68113413"/>
<dbReference type="OMA" id="VQENAMK"/>
<evidence type="ECO:0000256" key="2">
    <source>
        <dbReference type="RuleBase" id="RU361172"/>
    </source>
</evidence>
<dbReference type="GO" id="GO:0070626">
    <property type="term" value="F:(S)-2-(5-amino-1-(5-phospho-D-ribosyl)imidazole-4-carboxamido) succinate lyase (fumarate-forming) activity"/>
    <property type="evidence" value="ECO:0007669"/>
    <property type="project" value="TreeGrafter"/>
</dbReference>
<comment type="pathway">
    <text evidence="2">Purine metabolism; IMP biosynthesis via de novo pathway; 5-amino-1-(5-phospho-D-ribosyl)imidazole-4-carboxamide from 5-amino-1-(5-phospho-D-ribosyl)imidazole-4-carboxylate: step 2/2.</text>
</comment>
<accession>A0A6A5BK38</accession>
<dbReference type="VEuPathDB" id="AmoebaDB:NfTy_077570"/>
<dbReference type="UniPathway" id="UPA00075">
    <property type="reaction ID" value="UER00336"/>
</dbReference>
<sequence>MNNSNEQEAFSSISQNTDENEQQNPSSSDDVLENTPGCDTRVVFTVQNSYVPTDSELDVCDNPLSTRYASKEMSFNFSPKKKFSTWRELWFALAVEEKALGLTQITDEQLNEMKDHLIITDKEIEEAAQYEKKFRHDVMSHIHCFGDACPTARPIIHLGATSCYVGDNTDLIQMRDGLKIIQSKILRVMQLLKNFCLKHKDLPCLGFTHFQAAQLTTVGKRGTLWLQDFLLDYQQLIHQLENLPFRGVKGTTGTQASFLHLFNGDHELVKELDRKVTARMGFSKSIPVSGQTYTRKIDFQILSVLSQIAQSAHKFATDIRLLMSLKEVDEPFEKNQIGSSAMAYKRNPMRCERICSIARFVMSLLSNAAHTHANQWFERTLDDSANRRLSISQAFLAVDGILNIVANVCDGLVVWPLVIEKHVMDELPFMATENILMAAVKAGGDRQVLHEVIRVHSLEAARRVKEEGASNDLLHRLVNDEAFKGILSEEKIKEMTNPKLYIGRANVQTEEFITGEVDPILTQYAHLVASSTAQLKV</sequence>
<keyword evidence="6" id="KW-1185">Reference proteome</keyword>
<feature type="compositionally biased region" description="Polar residues" evidence="3">
    <location>
        <begin position="1"/>
        <end position="29"/>
    </location>
</feature>
<dbReference type="UniPathway" id="UPA00074">
    <property type="reaction ID" value="UER00132"/>
</dbReference>
<dbReference type="PANTHER" id="PTHR43172:SF1">
    <property type="entry name" value="ADENYLOSUCCINATE LYASE"/>
    <property type="match status" value="1"/>
</dbReference>
<comment type="catalytic activity">
    <reaction evidence="2">
        <text>N(6)-(1,2-dicarboxyethyl)-AMP = fumarate + AMP</text>
        <dbReference type="Rhea" id="RHEA:16853"/>
        <dbReference type="ChEBI" id="CHEBI:29806"/>
        <dbReference type="ChEBI" id="CHEBI:57567"/>
        <dbReference type="ChEBI" id="CHEBI:456215"/>
        <dbReference type="EC" id="4.3.2.2"/>
    </reaction>
</comment>
<feature type="domain" description="Adenylosuccinate lyase C-terminal" evidence="4">
    <location>
        <begin position="427"/>
        <end position="513"/>
    </location>
</feature>
<dbReference type="InterPro" id="IPR020557">
    <property type="entry name" value="Fumarate_lyase_CS"/>
</dbReference>
<comment type="similarity">
    <text evidence="2">Belongs to the lyase 1 family. Adenylosuccinate lyase subfamily.</text>
</comment>
<reference evidence="5 6" key="1">
    <citation type="journal article" date="2019" name="Sci. Rep.">
        <title>Nanopore sequencing improves the draft genome of the human pathogenic amoeba Naegleria fowleri.</title>
        <authorList>
            <person name="Liechti N."/>
            <person name="Schurch N."/>
            <person name="Bruggmann R."/>
            <person name="Wittwer M."/>
        </authorList>
    </citation>
    <scope>NUCLEOTIDE SEQUENCE [LARGE SCALE GENOMIC DNA]</scope>
    <source>
        <strain evidence="5 6">ATCC 30894</strain>
    </source>
</reference>
<evidence type="ECO:0000256" key="3">
    <source>
        <dbReference type="SAM" id="MobiDB-lite"/>
    </source>
</evidence>
<dbReference type="InterPro" id="IPR019468">
    <property type="entry name" value="AdenyloSucc_lyase_C"/>
</dbReference>
<dbReference type="NCBIfam" id="TIGR00928">
    <property type="entry name" value="purB"/>
    <property type="match status" value="1"/>
</dbReference>
<dbReference type="SUPFAM" id="SSF48557">
    <property type="entry name" value="L-aspartase-like"/>
    <property type="match status" value="1"/>
</dbReference>
<dbReference type="GO" id="GO:0006189">
    <property type="term" value="P:'de novo' IMP biosynthetic process"/>
    <property type="evidence" value="ECO:0007669"/>
    <property type="project" value="UniProtKB-UniPathway"/>
</dbReference>
<dbReference type="VEuPathDB" id="AmoebaDB:FDP41_006195"/>
<dbReference type="InterPro" id="IPR000362">
    <property type="entry name" value="Fumarate_lyase_fam"/>
</dbReference>
<dbReference type="Gene3D" id="1.10.40.30">
    <property type="entry name" value="Fumarase/aspartase (C-terminal domain)"/>
    <property type="match status" value="1"/>
</dbReference>
<dbReference type="Pfam" id="PF00206">
    <property type="entry name" value="Lyase_1"/>
    <property type="match status" value="1"/>
</dbReference>
<dbReference type="InterPro" id="IPR022761">
    <property type="entry name" value="Fumarate_lyase_N"/>
</dbReference>
<dbReference type="Gene3D" id="1.10.275.60">
    <property type="match status" value="1"/>
</dbReference>
<evidence type="ECO:0000259" key="4">
    <source>
        <dbReference type="SMART" id="SM00998"/>
    </source>
</evidence>